<sequence>MTVILGWNNKSWSLGRNALYSFQHNGVSTEISVPPPQNRGVSGSRGRNSVLLQRL</sequence>
<feature type="compositionally biased region" description="Polar residues" evidence="1">
    <location>
        <begin position="39"/>
        <end position="55"/>
    </location>
</feature>
<proteinExistence type="predicted"/>
<reference evidence="2" key="2">
    <citation type="journal article" date="2015" name="Fish Shellfish Immunol.">
        <title>Early steps in the European eel (Anguilla anguilla)-Vibrio vulnificus interaction in the gills: Role of the RtxA13 toxin.</title>
        <authorList>
            <person name="Callol A."/>
            <person name="Pajuelo D."/>
            <person name="Ebbesson L."/>
            <person name="Teles M."/>
            <person name="MacKenzie S."/>
            <person name="Amaro C."/>
        </authorList>
    </citation>
    <scope>NUCLEOTIDE SEQUENCE</scope>
</reference>
<dbReference type="AlphaFoldDB" id="A0A0E9RR43"/>
<evidence type="ECO:0000313" key="2">
    <source>
        <dbReference type="EMBL" id="JAH31666.1"/>
    </source>
</evidence>
<protein>
    <submittedName>
        <fullName evidence="2">Uncharacterized protein</fullName>
    </submittedName>
</protein>
<accession>A0A0E9RR43</accession>
<evidence type="ECO:0000256" key="1">
    <source>
        <dbReference type="SAM" id="MobiDB-lite"/>
    </source>
</evidence>
<organism evidence="2">
    <name type="scientific">Anguilla anguilla</name>
    <name type="common">European freshwater eel</name>
    <name type="synonym">Muraena anguilla</name>
    <dbReference type="NCBI Taxonomy" id="7936"/>
    <lineage>
        <taxon>Eukaryota</taxon>
        <taxon>Metazoa</taxon>
        <taxon>Chordata</taxon>
        <taxon>Craniata</taxon>
        <taxon>Vertebrata</taxon>
        <taxon>Euteleostomi</taxon>
        <taxon>Actinopterygii</taxon>
        <taxon>Neopterygii</taxon>
        <taxon>Teleostei</taxon>
        <taxon>Anguilliformes</taxon>
        <taxon>Anguillidae</taxon>
        <taxon>Anguilla</taxon>
    </lineage>
</organism>
<feature type="region of interest" description="Disordered" evidence="1">
    <location>
        <begin position="32"/>
        <end position="55"/>
    </location>
</feature>
<name>A0A0E9RR43_ANGAN</name>
<dbReference type="EMBL" id="GBXM01076911">
    <property type="protein sequence ID" value="JAH31666.1"/>
    <property type="molecule type" value="Transcribed_RNA"/>
</dbReference>
<reference evidence="2" key="1">
    <citation type="submission" date="2014-11" db="EMBL/GenBank/DDBJ databases">
        <authorList>
            <person name="Amaro Gonzalez C."/>
        </authorList>
    </citation>
    <scope>NUCLEOTIDE SEQUENCE</scope>
</reference>